<comment type="similarity">
    <text evidence="2 8">Belongs to the TGF-beta family.</text>
</comment>
<organism evidence="12 13">
    <name type="scientific">Hypsibius exemplaris</name>
    <name type="common">Freshwater tardigrade</name>
    <dbReference type="NCBI Taxonomy" id="2072580"/>
    <lineage>
        <taxon>Eukaryota</taxon>
        <taxon>Metazoa</taxon>
        <taxon>Ecdysozoa</taxon>
        <taxon>Tardigrada</taxon>
        <taxon>Eutardigrada</taxon>
        <taxon>Parachela</taxon>
        <taxon>Hypsibioidea</taxon>
        <taxon>Hypsibiidae</taxon>
        <taxon>Hypsibius</taxon>
    </lineage>
</organism>
<dbReference type="SMART" id="SM00204">
    <property type="entry name" value="TGFB"/>
    <property type="match status" value="1"/>
</dbReference>
<evidence type="ECO:0000256" key="3">
    <source>
        <dbReference type="ARBA" id="ARBA00022525"/>
    </source>
</evidence>
<feature type="compositionally biased region" description="Basic residues" evidence="9">
    <location>
        <begin position="381"/>
        <end position="395"/>
    </location>
</feature>
<keyword evidence="3" id="KW-0964">Secreted</keyword>
<dbReference type="PROSITE" id="PS51362">
    <property type="entry name" value="TGF_BETA_2"/>
    <property type="match status" value="1"/>
</dbReference>
<feature type="domain" description="TGF-beta family profile" evidence="11">
    <location>
        <begin position="393"/>
        <end position="520"/>
    </location>
</feature>
<name>A0A1W0WFK1_HYPEX</name>
<dbReference type="SUPFAM" id="SSF57501">
    <property type="entry name" value="Cystine-knot cytokines"/>
    <property type="match status" value="1"/>
</dbReference>
<dbReference type="PANTHER" id="PTHR11848">
    <property type="entry name" value="TGF-BETA FAMILY"/>
    <property type="match status" value="1"/>
</dbReference>
<evidence type="ECO:0000256" key="1">
    <source>
        <dbReference type="ARBA" id="ARBA00004613"/>
    </source>
</evidence>
<dbReference type="Proteomes" id="UP000192578">
    <property type="component" value="Unassembled WGS sequence"/>
</dbReference>
<dbReference type="Pfam" id="PF00688">
    <property type="entry name" value="TGFb_propeptide"/>
    <property type="match status" value="1"/>
</dbReference>
<sequence>MIMLIIPLLLQAITLSSSAREQLVIDDEAIRKLSQIFDIPNLKNARTTAHAPHHLDTFMALQDNITTNNKDDMQDSPLSYSEWKQSRPEERMMADDHQQKGLPQPPPYMINLFNTIADRDGVMRLPNPYHANLIKSFPNKDLVSEGGLHFDLTSVHSRETILQAELHLELLPLLTAHPLGGANEIHRSMETKVMPKTSVPVEREKEEDGEDVFVEMYLIERAFPLRKRLIAKRRLSRPTAGGGNFTDLITIRPAVVDWINRPHHNYGLQISISSTVRNEAGEIINYRINKGSDQGPVLILFMDDGRPDRNPKYRIKSSAKQNEYLKNRLTRLGQVDLYQSYSSADQLDASLPIRPSASQHLDAQDIFRIFPLSSSSSSTVRVKRSKKSSPRKNKRRQEVSVKKYRRGPNSSKGPRGSCRRHELYVSFEEIGWSSWIISPKGFQAFHCRGDCHFPIGQESKPSNHATVISIINHLKLHNNVGAACCVPEKLYSISLLYFDNEQNVILKQYDDMVAQSCACR</sequence>
<evidence type="ECO:0000313" key="13">
    <source>
        <dbReference type="Proteomes" id="UP000192578"/>
    </source>
</evidence>
<evidence type="ECO:0000256" key="9">
    <source>
        <dbReference type="SAM" id="MobiDB-lite"/>
    </source>
</evidence>
<protein>
    <submittedName>
        <fullName evidence="12">Univin</fullName>
    </submittedName>
</protein>
<evidence type="ECO:0000313" key="12">
    <source>
        <dbReference type="EMBL" id="OQV13893.1"/>
    </source>
</evidence>
<dbReference type="EMBL" id="MTYJ01000114">
    <property type="protein sequence ID" value="OQV13893.1"/>
    <property type="molecule type" value="Genomic_DNA"/>
</dbReference>
<dbReference type="GO" id="GO:0008083">
    <property type="term" value="F:growth factor activity"/>
    <property type="evidence" value="ECO:0007669"/>
    <property type="project" value="UniProtKB-KW"/>
</dbReference>
<dbReference type="InterPro" id="IPR015615">
    <property type="entry name" value="TGF-beta-rel"/>
</dbReference>
<evidence type="ECO:0000256" key="8">
    <source>
        <dbReference type="RuleBase" id="RU000354"/>
    </source>
</evidence>
<keyword evidence="6" id="KW-1015">Disulfide bond</keyword>
<evidence type="ECO:0000256" key="5">
    <source>
        <dbReference type="ARBA" id="ARBA00023030"/>
    </source>
</evidence>
<evidence type="ECO:0000256" key="7">
    <source>
        <dbReference type="ARBA" id="ARBA00023180"/>
    </source>
</evidence>
<dbReference type="GO" id="GO:0005125">
    <property type="term" value="F:cytokine activity"/>
    <property type="evidence" value="ECO:0007669"/>
    <property type="project" value="TreeGrafter"/>
</dbReference>
<dbReference type="InterPro" id="IPR001111">
    <property type="entry name" value="TGF-b_propeptide"/>
</dbReference>
<dbReference type="FunFam" id="2.10.90.10:FF:000001">
    <property type="entry name" value="Bone morphogenetic protein 4"/>
    <property type="match status" value="1"/>
</dbReference>
<comment type="subcellular location">
    <subcellularLocation>
        <location evidence="1">Secreted</location>
    </subcellularLocation>
</comment>
<dbReference type="Gene3D" id="2.10.90.10">
    <property type="entry name" value="Cystine-knot cytokines"/>
    <property type="match status" value="1"/>
</dbReference>
<dbReference type="Pfam" id="PF00019">
    <property type="entry name" value="TGF_beta"/>
    <property type="match status" value="1"/>
</dbReference>
<dbReference type="PANTHER" id="PTHR11848:SF308">
    <property type="entry name" value="BMP-LIKE PROTEIN UNC-129"/>
    <property type="match status" value="1"/>
</dbReference>
<dbReference type="InterPro" id="IPR017948">
    <property type="entry name" value="TGFb_CS"/>
</dbReference>
<feature type="chain" id="PRO_5012596609" evidence="10">
    <location>
        <begin position="19"/>
        <end position="520"/>
    </location>
</feature>
<comment type="caution">
    <text evidence="12">The sequence shown here is derived from an EMBL/GenBank/DDBJ whole genome shotgun (WGS) entry which is preliminary data.</text>
</comment>
<dbReference type="InterPro" id="IPR001839">
    <property type="entry name" value="TGF-b_C"/>
</dbReference>
<keyword evidence="5 8" id="KW-0339">Growth factor</keyword>
<keyword evidence="4 10" id="KW-0732">Signal</keyword>
<evidence type="ECO:0000256" key="10">
    <source>
        <dbReference type="SAM" id="SignalP"/>
    </source>
</evidence>
<reference evidence="13" key="1">
    <citation type="submission" date="2017-01" db="EMBL/GenBank/DDBJ databases">
        <title>Comparative genomics of anhydrobiosis in the tardigrade Hypsibius dujardini.</title>
        <authorList>
            <person name="Yoshida Y."/>
            <person name="Koutsovoulos G."/>
            <person name="Laetsch D."/>
            <person name="Stevens L."/>
            <person name="Kumar S."/>
            <person name="Horikawa D."/>
            <person name="Ishino K."/>
            <person name="Komine S."/>
            <person name="Tomita M."/>
            <person name="Blaxter M."/>
            <person name="Arakawa K."/>
        </authorList>
    </citation>
    <scope>NUCLEOTIDE SEQUENCE [LARGE SCALE GENOMIC DNA]</scope>
    <source>
        <strain evidence="13">Z151</strain>
    </source>
</reference>
<dbReference type="AlphaFoldDB" id="A0A1W0WFK1"/>
<feature type="signal peptide" evidence="10">
    <location>
        <begin position="1"/>
        <end position="18"/>
    </location>
</feature>
<dbReference type="PROSITE" id="PS00250">
    <property type="entry name" value="TGF_BETA_1"/>
    <property type="match status" value="1"/>
</dbReference>
<keyword evidence="13" id="KW-1185">Reference proteome</keyword>
<gene>
    <name evidence="12" type="ORF">BV898_11890</name>
</gene>
<evidence type="ECO:0000256" key="4">
    <source>
        <dbReference type="ARBA" id="ARBA00022729"/>
    </source>
</evidence>
<dbReference type="OrthoDB" id="5987191at2759"/>
<evidence type="ECO:0000256" key="6">
    <source>
        <dbReference type="ARBA" id="ARBA00023157"/>
    </source>
</evidence>
<evidence type="ECO:0000259" key="11">
    <source>
        <dbReference type="PROSITE" id="PS51362"/>
    </source>
</evidence>
<evidence type="ECO:0000256" key="2">
    <source>
        <dbReference type="ARBA" id="ARBA00006656"/>
    </source>
</evidence>
<dbReference type="Gene3D" id="2.60.120.970">
    <property type="match status" value="1"/>
</dbReference>
<accession>A0A1W0WFK1</accession>
<feature type="region of interest" description="Disordered" evidence="9">
    <location>
        <begin position="86"/>
        <end position="105"/>
    </location>
</feature>
<keyword evidence="7" id="KW-0325">Glycoprotein</keyword>
<feature type="compositionally biased region" description="Basic and acidic residues" evidence="9">
    <location>
        <begin position="86"/>
        <end position="99"/>
    </location>
</feature>
<proteinExistence type="inferred from homology"/>
<dbReference type="InterPro" id="IPR029034">
    <property type="entry name" value="Cystine-knot_cytokine"/>
</dbReference>
<dbReference type="GO" id="GO:0005615">
    <property type="term" value="C:extracellular space"/>
    <property type="evidence" value="ECO:0007669"/>
    <property type="project" value="TreeGrafter"/>
</dbReference>
<dbReference type="PRINTS" id="PR00669">
    <property type="entry name" value="INHIBINA"/>
</dbReference>
<feature type="region of interest" description="Disordered" evidence="9">
    <location>
        <begin position="378"/>
        <end position="417"/>
    </location>
</feature>